<protein>
    <recommendedName>
        <fullName evidence="4">DUF4149 domain-containing protein</fullName>
    </recommendedName>
</protein>
<organism evidence="2 3">
    <name type="scientific">Psychroflexus sediminis</name>
    <dbReference type="NCBI Taxonomy" id="470826"/>
    <lineage>
        <taxon>Bacteria</taxon>
        <taxon>Pseudomonadati</taxon>
        <taxon>Bacteroidota</taxon>
        <taxon>Flavobacteriia</taxon>
        <taxon>Flavobacteriales</taxon>
        <taxon>Flavobacteriaceae</taxon>
        <taxon>Psychroflexus</taxon>
    </lineage>
</organism>
<dbReference type="EMBL" id="FNCW01000009">
    <property type="protein sequence ID" value="SDG85824.1"/>
    <property type="molecule type" value="Genomic_DNA"/>
</dbReference>
<evidence type="ECO:0000256" key="1">
    <source>
        <dbReference type="SAM" id="Phobius"/>
    </source>
</evidence>
<feature type="transmembrane region" description="Helical" evidence="1">
    <location>
        <begin position="120"/>
        <end position="140"/>
    </location>
</feature>
<reference evidence="2 3" key="1">
    <citation type="submission" date="2016-10" db="EMBL/GenBank/DDBJ databases">
        <authorList>
            <person name="de Groot N.N."/>
        </authorList>
    </citation>
    <scope>NUCLEOTIDE SEQUENCE [LARGE SCALE GENOMIC DNA]</scope>
    <source>
        <strain evidence="2 3">DSM 19803</strain>
    </source>
</reference>
<keyword evidence="1" id="KW-0472">Membrane</keyword>
<gene>
    <name evidence="2" type="ORF">SAMN04488027_10934</name>
</gene>
<dbReference type="STRING" id="470826.SAMN04488027_10934"/>
<sequence length="142" mass="16902">MNSVLEHIHSIRITIDFGLVVLIWMVQLIIYPGFTFYKDSDLLKWHKYYLPRISFVVAPLMFIQLAIAIYLSVFEFSLLNFIYSLLVLSTWISTFLYFVPLHQKIEDNIDLKISATKLISINWVRTFQWTFIFIYGLFLFTS</sequence>
<evidence type="ECO:0000313" key="3">
    <source>
        <dbReference type="Proteomes" id="UP000199296"/>
    </source>
</evidence>
<dbReference type="AlphaFoldDB" id="A0A1G7XNN3"/>
<dbReference type="RefSeq" id="WP_245686446.1">
    <property type="nucleotide sequence ID" value="NZ_FNCW01000009.1"/>
</dbReference>
<evidence type="ECO:0008006" key="4">
    <source>
        <dbReference type="Google" id="ProtNLM"/>
    </source>
</evidence>
<keyword evidence="1" id="KW-0812">Transmembrane</keyword>
<dbReference type="Proteomes" id="UP000199296">
    <property type="component" value="Unassembled WGS sequence"/>
</dbReference>
<keyword evidence="3" id="KW-1185">Reference proteome</keyword>
<accession>A0A1G7XNN3</accession>
<feature type="transmembrane region" description="Helical" evidence="1">
    <location>
        <begin position="17"/>
        <end position="37"/>
    </location>
</feature>
<proteinExistence type="predicted"/>
<keyword evidence="1" id="KW-1133">Transmembrane helix</keyword>
<feature type="transmembrane region" description="Helical" evidence="1">
    <location>
        <begin position="78"/>
        <end position="99"/>
    </location>
</feature>
<evidence type="ECO:0000313" key="2">
    <source>
        <dbReference type="EMBL" id="SDG85824.1"/>
    </source>
</evidence>
<name>A0A1G7XNN3_9FLAO</name>
<feature type="transmembrane region" description="Helical" evidence="1">
    <location>
        <begin position="49"/>
        <end position="72"/>
    </location>
</feature>